<name>A0AAD9ZKC5_9ROSI</name>
<protein>
    <submittedName>
        <fullName evidence="2">Uncharacterized protein</fullName>
    </submittedName>
</protein>
<evidence type="ECO:0000313" key="2">
    <source>
        <dbReference type="EMBL" id="KAK3183698.1"/>
    </source>
</evidence>
<reference evidence="2" key="1">
    <citation type="journal article" date="2023" name="Plant J.">
        <title>Genome sequences and population genomics provide insights into the demographic history, inbreeding, and mutation load of two 'living fossil' tree species of Dipteronia.</title>
        <authorList>
            <person name="Feng Y."/>
            <person name="Comes H.P."/>
            <person name="Chen J."/>
            <person name="Zhu S."/>
            <person name="Lu R."/>
            <person name="Zhang X."/>
            <person name="Li P."/>
            <person name="Qiu J."/>
            <person name="Olsen K.M."/>
            <person name="Qiu Y."/>
        </authorList>
    </citation>
    <scope>NUCLEOTIDE SEQUENCE</scope>
    <source>
        <strain evidence="2">NBL</strain>
    </source>
</reference>
<dbReference type="Proteomes" id="UP001281410">
    <property type="component" value="Unassembled WGS sequence"/>
</dbReference>
<dbReference type="AlphaFoldDB" id="A0AAD9ZKC5"/>
<keyword evidence="3" id="KW-1185">Reference proteome</keyword>
<keyword evidence="1" id="KW-0732">Signal</keyword>
<organism evidence="2 3">
    <name type="scientific">Dipteronia sinensis</name>
    <dbReference type="NCBI Taxonomy" id="43782"/>
    <lineage>
        <taxon>Eukaryota</taxon>
        <taxon>Viridiplantae</taxon>
        <taxon>Streptophyta</taxon>
        <taxon>Embryophyta</taxon>
        <taxon>Tracheophyta</taxon>
        <taxon>Spermatophyta</taxon>
        <taxon>Magnoliopsida</taxon>
        <taxon>eudicotyledons</taxon>
        <taxon>Gunneridae</taxon>
        <taxon>Pentapetalae</taxon>
        <taxon>rosids</taxon>
        <taxon>malvids</taxon>
        <taxon>Sapindales</taxon>
        <taxon>Sapindaceae</taxon>
        <taxon>Hippocastanoideae</taxon>
        <taxon>Acereae</taxon>
        <taxon>Dipteronia</taxon>
    </lineage>
</organism>
<feature type="chain" id="PRO_5041984709" evidence="1">
    <location>
        <begin position="26"/>
        <end position="64"/>
    </location>
</feature>
<feature type="signal peptide" evidence="1">
    <location>
        <begin position="1"/>
        <end position="25"/>
    </location>
</feature>
<sequence>MKVKMVVKMIFCLLLFSQYQLSVSARSHFLGLRELQDMKGRQEQQPRWWSEDYSLPRRSGPVHN</sequence>
<comment type="caution">
    <text evidence="2">The sequence shown here is derived from an EMBL/GenBank/DDBJ whole genome shotgun (WGS) entry which is preliminary data.</text>
</comment>
<proteinExistence type="predicted"/>
<dbReference type="EMBL" id="JANJYJ010000010">
    <property type="protein sequence ID" value="KAK3183698.1"/>
    <property type="molecule type" value="Genomic_DNA"/>
</dbReference>
<accession>A0AAD9ZKC5</accession>
<gene>
    <name evidence="2" type="ORF">Dsin_030984</name>
</gene>
<evidence type="ECO:0000313" key="3">
    <source>
        <dbReference type="Proteomes" id="UP001281410"/>
    </source>
</evidence>
<evidence type="ECO:0000256" key="1">
    <source>
        <dbReference type="SAM" id="SignalP"/>
    </source>
</evidence>